<keyword evidence="1" id="KW-0472">Membrane</keyword>
<gene>
    <name evidence="2" type="ORF">ABWK59_06690</name>
</gene>
<organism evidence="2">
    <name type="scientific">Kitasatospora camelliae</name>
    <dbReference type="NCBI Taxonomy" id="3156397"/>
    <lineage>
        <taxon>Bacteria</taxon>
        <taxon>Bacillati</taxon>
        <taxon>Actinomycetota</taxon>
        <taxon>Actinomycetes</taxon>
        <taxon>Kitasatosporales</taxon>
        <taxon>Streptomycetaceae</taxon>
        <taxon>Kitasatospora</taxon>
    </lineage>
</organism>
<name>A0AAU8JS11_9ACTN</name>
<dbReference type="KEGG" id="kcm:ABWK59_06690"/>
<dbReference type="EMBL" id="CP159872">
    <property type="protein sequence ID" value="XCM78637.1"/>
    <property type="molecule type" value="Genomic_DNA"/>
</dbReference>
<feature type="transmembrane region" description="Helical" evidence="1">
    <location>
        <begin position="53"/>
        <end position="72"/>
    </location>
</feature>
<dbReference type="AlphaFoldDB" id="A0AAU8JS11"/>
<dbReference type="RefSeq" id="WP_354638687.1">
    <property type="nucleotide sequence ID" value="NZ_CP159872.1"/>
</dbReference>
<keyword evidence="1" id="KW-0812">Transmembrane</keyword>
<accession>A0AAU8JS11</accession>
<evidence type="ECO:0000256" key="1">
    <source>
        <dbReference type="SAM" id="Phobius"/>
    </source>
</evidence>
<sequence length="83" mass="9187">MEQSAGTPKRPSPVRRLWAWITARHNTSLVFLLALSLGLTAVGVQVSQLWIQIVFAVVWGITFVALVGQFVGRRQAAQRARMA</sequence>
<protein>
    <submittedName>
        <fullName evidence="2">Uncharacterized protein</fullName>
    </submittedName>
</protein>
<keyword evidence="1" id="KW-1133">Transmembrane helix</keyword>
<evidence type="ECO:0000313" key="2">
    <source>
        <dbReference type="EMBL" id="XCM78637.1"/>
    </source>
</evidence>
<reference evidence="2" key="1">
    <citation type="submission" date="2024-06" db="EMBL/GenBank/DDBJ databases">
        <title>The genome sequences of Kitasatospora sp. strain HUAS MG31.</title>
        <authorList>
            <person name="Mo P."/>
        </authorList>
    </citation>
    <scope>NUCLEOTIDE SEQUENCE</scope>
    <source>
        <strain evidence="2">HUAS MG31</strain>
    </source>
</reference>
<proteinExistence type="predicted"/>